<dbReference type="InterPro" id="IPR050138">
    <property type="entry name" value="DHOase/Allantoinase_Hydrolase"/>
</dbReference>
<gene>
    <name evidence="10" type="primary">allB</name>
    <name evidence="10" type="ORF">ACFQ3F_24935</name>
</gene>
<evidence type="ECO:0000256" key="5">
    <source>
        <dbReference type="ARBA" id="ARBA00012863"/>
    </source>
</evidence>
<dbReference type="InterPro" id="IPR032466">
    <property type="entry name" value="Metal_Hydrolase"/>
</dbReference>
<dbReference type="InterPro" id="IPR006680">
    <property type="entry name" value="Amidohydro-rel"/>
</dbReference>
<evidence type="ECO:0000313" key="10">
    <source>
        <dbReference type="EMBL" id="MFD1251061.1"/>
    </source>
</evidence>
<evidence type="ECO:0000313" key="11">
    <source>
        <dbReference type="Proteomes" id="UP001597229"/>
    </source>
</evidence>
<name>A0ABW3W708_9ACTN</name>
<dbReference type="RefSeq" id="WP_367919305.1">
    <property type="nucleotide sequence ID" value="NZ_BAABAC010000021.1"/>
</dbReference>
<keyword evidence="7 10" id="KW-0378">Hydrolase</keyword>
<dbReference type="PANTHER" id="PTHR43668:SF2">
    <property type="entry name" value="ALLANTOINASE"/>
    <property type="match status" value="1"/>
</dbReference>
<evidence type="ECO:0000259" key="9">
    <source>
        <dbReference type="Pfam" id="PF01979"/>
    </source>
</evidence>
<dbReference type="PANTHER" id="PTHR43668">
    <property type="entry name" value="ALLANTOINASE"/>
    <property type="match status" value="1"/>
</dbReference>
<evidence type="ECO:0000256" key="8">
    <source>
        <dbReference type="ARBA" id="ARBA00022833"/>
    </source>
</evidence>
<dbReference type="Proteomes" id="UP001597229">
    <property type="component" value="Unassembled WGS sequence"/>
</dbReference>
<evidence type="ECO:0000256" key="4">
    <source>
        <dbReference type="ARBA" id="ARBA00011881"/>
    </source>
</evidence>
<evidence type="ECO:0000256" key="7">
    <source>
        <dbReference type="ARBA" id="ARBA00022801"/>
    </source>
</evidence>
<evidence type="ECO:0000256" key="6">
    <source>
        <dbReference type="ARBA" id="ARBA00022723"/>
    </source>
</evidence>
<keyword evidence="11" id="KW-1185">Reference proteome</keyword>
<dbReference type="Gene3D" id="3.20.20.140">
    <property type="entry name" value="Metal-dependent hydrolases"/>
    <property type="match status" value="1"/>
</dbReference>
<dbReference type="EC" id="3.5.2.5" evidence="5"/>
<dbReference type="Pfam" id="PF01979">
    <property type="entry name" value="Amidohydro_1"/>
    <property type="match status" value="1"/>
</dbReference>
<comment type="cofactor">
    <cofactor evidence="1">
        <name>Zn(2+)</name>
        <dbReference type="ChEBI" id="CHEBI:29105"/>
    </cofactor>
</comment>
<dbReference type="EMBL" id="JBHTLX010000032">
    <property type="protein sequence ID" value="MFD1251061.1"/>
    <property type="molecule type" value="Genomic_DNA"/>
</dbReference>
<keyword evidence="8" id="KW-0862">Zinc</keyword>
<comment type="subunit">
    <text evidence="4">Homotetramer.</text>
</comment>
<organism evidence="10 11">
    <name type="scientific">Nocardioides ginsengisoli</name>
    <dbReference type="NCBI Taxonomy" id="363868"/>
    <lineage>
        <taxon>Bacteria</taxon>
        <taxon>Bacillati</taxon>
        <taxon>Actinomycetota</taxon>
        <taxon>Actinomycetes</taxon>
        <taxon>Propionibacteriales</taxon>
        <taxon>Nocardioidaceae</taxon>
        <taxon>Nocardioides</taxon>
    </lineage>
</organism>
<sequence>MAAELDLVVRARRAIVDGVEREVAVGVAGGRIAVLATSAEPLAAARTVVLDDDEVLLPGLVDTHVHVNEPGRTEWEGFASATRAAAAGGVTTIIDMPLNSIPPTTTVEHLRVKQDTARGQVLVDVGFWGGAVPGNLPDLAALHQAGVFGFKCFLLDSGVAEFGHLDPDAFAAAMRETARLGALMIVHAEDGGLIDDTALDGRHYAGFLASRPQAAEQAAIALVVDQARASGGRAHVVHLSGADAVPLLRAARADGVDVSVETCPHYLTFDAEHIDDGATELKCCPPIREAANREALWAALAGGDVDFVVSDHSPCTSELKQRGGGDFGVAWGGIASVQLGLPAVWTAARARGRTLADVVRWMASAPADRVGLAHKGRIAVGADADLVRFAPDEGLTVEVGRLHHRNPLCAYAGRRLAGVVRETWLRGATVDDTPRGRLLERGTR</sequence>
<dbReference type="InterPro" id="IPR017593">
    <property type="entry name" value="Allantoinase"/>
</dbReference>
<comment type="similarity">
    <text evidence="3">Belongs to the metallo-dependent hydrolases superfamily. Allantoinase family.</text>
</comment>
<evidence type="ECO:0000256" key="3">
    <source>
        <dbReference type="ARBA" id="ARBA00010368"/>
    </source>
</evidence>
<dbReference type="SUPFAM" id="SSF51556">
    <property type="entry name" value="Metallo-dependent hydrolases"/>
    <property type="match status" value="1"/>
</dbReference>
<accession>A0ABW3W708</accession>
<dbReference type="InterPro" id="IPR011059">
    <property type="entry name" value="Metal-dep_hydrolase_composite"/>
</dbReference>
<keyword evidence="6" id="KW-0479">Metal-binding</keyword>
<dbReference type="SUPFAM" id="SSF51338">
    <property type="entry name" value="Composite domain of metallo-dependent hydrolases"/>
    <property type="match status" value="1"/>
</dbReference>
<comment type="pathway">
    <text evidence="2">Nitrogen metabolism; (S)-allantoin degradation; allantoate from (S)-allantoin: step 1/1.</text>
</comment>
<comment type="caution">
    <text evidence="10">The sequence shown here is derived from an EMBL/GenBank/DDBJ whole genome shotgun (WGS) entry which is preliminary data.</text>
</comment>
<feature type="domain" description="Amidohydrolase-related" evidence="9">
    <location>
        <begin position="55"/>
        <end position="429"/>
    </location>
</feature>
<dbReference type="NCBIfam" id="TIGR03178">
    <property type="entry name" value="allantoinase"/>
    <property type="match status" value="1"/>
</dbReference>
<evidence type="ECO:0000256" key="2">
    <source>
        <dbReference type="ARBA" id="ARBA00004968"/>
    </source>
</evidence>
<reference evidence="11" key="1">
    <citation type="journal article" date="2019" name="Int. J. Syst. Evol. Microbiol.">
        <title>The Global Catalogue of Microorganisms (GCM) 10K type strain sequencing project: providing services to taxonomists for standard genome sequencing and annotation.</title>
        <authorList>
            <consortium name="The Broad Institute Genomics Platform"/>
            <consortium name="The Broad Institute Genome Sequencing Center for Infectious Disease"/>
            <person name="Wu L."/>
            <person name="Ma J."/>
        </authorList>
    </citation>
    <scope>NUCLEOTIDE SEQUENCE [LARGE SCALE GENOMIC DNA]</scope>
    <source>
        <strain evidence="11">CCUG 52478</strain>
    </source>
</reference>
<evidence type="ECO:0000256" key="1">
    <source>
        <dbReference type="ARBA" id="ARBA00001947"/>
    </source>
</evidence>
<protein>
    <recommendedName>
        <fullName evidence="5">allantoinase</fullName>
        <ecNumber evidence="5">3.5.2.5</ecNumber>
    </recommendedName>
</protein>
<proteinExistence type="inferred from homology"/>
<dbReference type="GO" id="GO:0004038">
    <property type="term" value="F:allantoinase activity"/>
    <property type="evidence" value="ECO:0007669"/>
    <property type="project" value="UniProtKB-EC"/>
</dbReference>